<dbReference type="SUPFAM" id="SSF46785">
    <property type="entry name" value="Winged helix' DNA-binding domain"/>
    <property type="match status" value="1"/>
</dbReference>
<dbReference type="AlphaFoldDB" id="A0A937USE3"/>
<dbReference type="Gene3D" id="1.10.10.10">
    <property type="entry name" value="Winged helix-like DNA-binding domain superfamily/Winged helix DNA-binding domain"/>
    <property type="match status" value="1"/>
</dbReference>
<gene>
    <name evidence="7" type="ORF">I7412_42865</name>
</gene>
<comment type="similarity">
    <text evidence="1">Belongs to the LysR transcriptional regulatory family.</text>
</comment>
<dbReference type="InterPro" id="IPR005119">
    <property type="entry name" value="LysR_subst-bd"/>
</dbReference>
<dbReference type="InterPro" id="IPR036390">
    <property type="entry name" value="WH_DNA-bd_sf"/>
</dbReference>
<dbReference type="PANTHER" id="PTHR30346">
    <property type="entry name" value="TRANSCRIPTIONAL DUAL REGULATOR HCAR-RELATED"/>
    <property type="match status" value="1"/>
</dbReference>
<evidence type="ECO:0000313" key="8">
    <source>
        <dbReference type="Proteomes" id="UP000604475"/>
    </source>
</evidence>
<keyword evidence="5" id="KW-0812">Transmembrane</keyword>
<organism evidence="7 8">
    <name type="scientific">Frankia nepalensis</name>
    <dbReference type="NCBI Taxonomy" id="1836974"/>
    <lineage>
        <taxon>Bacteria</taxon>
        <taxon>Bacillati</taxon>
        <taxon>Actinomycetota</taxon>
        <taxon>Actinomycetes</taxon>
        <taxon>Frankiales</taxon>
        <taxon>Frankiaceae</taxon>
        <taxon>Frankia</taxon>
    </lineage>
</organism>
<dbReference type="Gene3D" id="3.40.190.10">
    <property type="entry name" value="Periplasmic binding protein-like II"/>
    <property type="match status" value="2"/>
</dbReference>
<evidence type="ECO:0000256" key="5">
    <source>
        <dbReference type="SAM" id="Phobius"/>
    </source>
</evidence>
<dbReference type="EMBL" id="JAEACQ010000398">
    <property type="protein sequence ID" value="MBL7633779.1"/>
    <property type="molecule type" value="Genomic_DNA"/>
</dbReference>
<keyword evidence="3" id="KW-0238">DNA-binding</keyword>
<feature type="transmembrane region" description="Helical" evidence="5">
    <location>
        <begin position="227"/>
        <end position="247"/>
    </location>
</feature>
<keyword evidence="4" id="KW-0804">Transcription</keyword>
<dbReference type="PANTHER" id="PTHR30346:SF29">
    <property type="entry name" value="LYSR SUBSTRATE-BINDING"/>
    <property type="match status" value="1"/>
</dbReference>
<evidence type="ECO:0000259" key="6">
    <source>
        <dbReference type="PROSITE" id="PS50931"/>
    </source>
</evidence>
<feature type="domain" description="HTH lysR-type" evidence="6">
    <location>
        <begin position="2"/>
        <end position="59"/>
    </location>
</feature>
<keyword evidence="5" id="KW-0472">Membrane</keyword>
<evidence type="ECO:0000256" key="4">
    <source>
        <dbReference type="ARBA" id="ARBA00023163"/>
    </source>
</evidence>
<dbReference type="GO" id="GO:0003677">
    <property type="term" value="F:DNA binding"/>
    <property type="evidence" value="ECO:0007669"/>
    <property type="project" value="UniProtKB-KW"/>
</dbReference>
<evidence type="ECO:0000256" key="3">
    <source>
        <dbReference type="ARBA" id="ARBA00023125"/>
    </source>
</evidence>
<dbReference type="Proteomes" id="UP000604475">
    <property type="component" value="Unassembled WGS sequence"/>
</dbReference>
<keyword evidence="8" id="KW-1185">Reference proteome</keyword>
<keyword evidence="5" id="KW-1133">Transmembrane helix</keyword>
<dbReference type="SUPFAM" id="SSF53850">
    <property type="entry name" value="Periplasmic binding protein-like II"/>
    <property type="match status" value="1"/>
</dbReference>
<dbReference type="GO" id="GO:0032993">
    <property type="term" value="C:protein-DNA complex"/>
    <property type="evidence" value="ECO:0007669"/>
    <property type="project" value="TreeGrafter"/>
</dbReference>
<reference evidence="7" key="1">
    <citation type="submission" date="2020-12" db="EMBL/GenBank/DDBJ databases">
        <title>Genomic characterization of non-nitrogen-fixing Frankia strains.</title>
        <authorList>
            <person name="Carlos-Shanley C."/>
            <person name="Guerra T."/>
            <person name="Hahn D."/>
        </authorList>
    </citation>
    <scope>NUCLEOTIDE SEQUENCE</scope>
    <source>
        <strain evidence="7">CN6</strain>
    </source>
</reference>
<dbReference type="GO" id="GO:0003700">
    <property type="term" value="F:DNA-binding transcription factor activity"/>
    <property type="evidence" value="ECO:0007669"/>
    <property type="project" value="InterPro"/>
</dbReference>
<evidence type="ECO:0000313" key="7">
    <source>
        <dbReference type="EMBL" id="MBL7633779.1"/>
    </source>
</evidence>
<protein>
    <submittedName>
        <fullName evidence="7">LysR family transcriptional regulator</fullName>
    </submittedName>
</protein>
<dbReference type="CDD" id="cd08423">
    <property type="entry name" value="PBP2_LTTR_like_6"/>
    <property type="match status" value="1"/>
</dbReference>
<name>A0A937USE3_9ACTN</name>
<proteinExistence type="inferred from homology"/>
<sequence>MIDVRRLRLLRELDNRGTVAAVATALHLTPSAVSQQLAALAREAGVPLLDPIGRRVRLTPAAKVLLRHADEIFAQLERAEADLAAFDEGRTGKVTIAAFATAIIGIVAPAIQELRVTHPGLDITVVDVQPPGCYDLLAGGELDLAVDFVTTRPADGQFEMVRLLDDLFDVALPRDHPLAGLDAVPLGQLADEDFIASLPGSACLKIMEAACGAAGFAPRIRHRSDDFIAVFGLIAAGCGIGMIPRLAGLGSTDRVVLRPMVDPPIRRLSVSLRRGSGQAPHLAVVLRALKTAASAAALEPPDLPIRGLPPARPFALASAATH</sequence>
<dbReference type="RefSeq" id="WP_203004737.1">
    <property type="nucleotide sequence ID" value="NZ_JADWYU010000167.1"/>
</dbReference>
<evidence type="ECO:0000256" key="2">
    <source>
        <dbReference type="ARBA" id="ARBA00023015"/>
    </source>
</evidence>
<keyword evidence="2" id="KW-0805">Transcription regulation</keyword>
<dbReference type="InterPro" id="IPR000847">
    <property type="entry name" value="LysR_HTH_N"/>
</dbReference>
<comment type="caution">
    <text evidence="7">The sequence shown here is derived from an EMBL/GenBank/DDBJ whole genome shotgun (WGS) entry which is preliminary data.</text>
</comment>
<accession>A0A937USE3</accession>
<evidence type="ECO:0000256" key="1">
    <source>
        <dbReference type="ARBA" id="ARBA00009437"/>
    </source>
</evidence>
<dbReference type="PROSITE" id="PS50931">
    <property type="entry name" value="HTH_LYSR"/>
    <property type="match status" value="1"/>
</dbReference>
<dbReference type="Pfam" id="PF00126">
    <property type="entry name" value="HTH_1"/>
    <property type="match status" value="1"/>
</dbReference>
<dbReference type="InterPro" id="IPR036388">
    <property type="entry name" value="WH-like_DNA-bd_sf"/>
</dbReference>
<dbReference type="Pfam" id="PF03466">
    <property type="entry name" value="LysR_substrate"/>
    <property type="match status" value="1"/>
</dbReference>